<dbReference type="InterPro" id="IPR006016">
    <property type="entry name" value="UspA"/>
</dbReference>
<dbReference type="AlphaFoldDB" id="A0A212JKW6"/>
<dbReference type="Gene3D" id="3.40.50.12370">
    <property type="match status" value="1"/>
</dbReference>
<reference evidence="4" key="1">
    <citation type="submission" date="2016-04" db="EMBL/GenBank/DDBJ databases">
        <authorList>
            <person name="Evans L.H."/>
            <person name="Alamgir A."/>
            <person name="Owens N."/>
            <person name="Weber N.D."/>
            <person name="Virtaneva K."/>
            <person name="Barbian K."/>
            <person name="Babar A."/>
            <person name="Rosenke K."/>
        </authorList>
    </citation>
    <scope>NUCLEOTIDE SEQUENCE</scope>
    <source>
        <strain evidence="4">86-2</strain>
    </source>
</reference>
<comment type="similarity">
    <text evidence="1">Belongs to the universal stress protein A family.</text>
</comment>
<gene>
    <name evidence="4" type="ORF">KL86DYS2_11761</name>
</gene>
<feature type="coiled-coil region" evidence="2">
    <location>
        <begin position="141"/>
        <end position="168"/>
    </location>
</feature>
<dbReference type="EMBL" id="FLUL01000001">
    <property type="protein sequence ID" value="SBV99935.1"/>
    <property type="molecule type" value="Genomic_DNA"/>
</dbReference>
<feature type="domain" description="UspA" evidence="3">
    <location>
        <begin position="82"/>
        <end position="234"/>
    </location>
</feature>
<dbReference type="Pfam" id="PF00582">
    <property type="entry name" value="Usp"/>
    <property type="match status" value="1"/>
</dbReference>
<name>A0A212JKW6_9BACT</name>
<accession>A0A212JKW6</accession>
<evidence type="ECO:0000256" key="2">
    <source>
        <dbReference type="SAM" id="Coils"/>
    </source>
</evidence>
<dbReference type="SUPFAM" id="SSF52402">
    <property type="entry name" value="Adenine nucleotide alpha hydrolases-like"/>
    <property type="match status" value="2"/>
</dbReference>
<keyword evidence="2" id="KW-0175">Coiled coil</keyword>
<evidence type="ECO:0000259" key="3">
    <source>
        <dbReference type="Pfam" id="PF00582"/>
    </source>
</evidence>
<evidence type="ECO:0000256" key="1">
    <source>
        <dbReference type="ARBA" id="ARBA00008791"/>
    </source>
</evidence>
<dbReference type="PRINTS" id="PR01438">
    <property type="entry name" value="UNVRSLSTRESS"/>
</dbReference>
<dbReference type="PANTHER" id="PTHR46268:SF6">
    <property type="entry name" value="UNIVERSAL STRESS PROTEIN UP12"/>
    <property type="match status" value="1"/>
</dbReference>
<dbReference type="CDD" id="cd00293">
    <property type="entry name" value="USP-like"/>
    <property type="match status" value="1"/>
</dbReference>
<organism evidence="4">
    <name type="scientific">uncultured Dysgonomonas sp</name>
    <dbReference type="NCBI Taxonomy" id="206096"/>
    <lineage>
        <taxon>Bacteria</taxon>
        <taxon>Pseudomonadati</taxon>
        <taxon>Bacteroidota</taxon>
        <taxon>Bacteroidia</taxon>
        <taxon>Bacteroidales</taxon>
        <taxon>Dysgonomonadaceae</taxon>
        <taxon>Dysgonomonas</taxon>
        <taxon>environmental samples</taxon>
    </lineage>
</organism>
<proteinExistence type="inferred from homology"/>
<dbReference type="PANTHER" id="PTHR46268">
    <property type="entry name" value="STRESS RESPONSE PROTEIN NHAX"/>
    <property type="match status" value="1"/>
</dbReference>
<dbReference type="RefSeq" id="WP_296949215.1">
    <property type="nucleotide sequence ID" value="NZ_LT599021.1"/>
</dbReference>
<evidence type="ECO:0000313" key="4">
    <source>
        <dbReference type="EMBL" id="SBV99935.1"/>
    </source>
</evidence>
<protein>
    <recommendedName>
        <fullName evidence="3">UspA domain-containing protein</fullName>
    </recommendedName>
</protein>
<sequence>MEDKLVTLAIHTNEKAQILKHVLEGENIEVHINDVDLDNPGVSAGVRIRIKESDLPKALSVVESRHLFSYDEEETYRTDDGRQRILIPVDFSDYSLKACRIAFNLARELGAKVKILHVYFNPYYPTALPMAEAFAYQGKEEKEFQNIIEKVKENIQRLCNTIDKKVSEGEFPSVNYSYVLREGLPEEEIVTFTKEYKPSIIVMGTRGKDQKDADLIGSVTAEVIEMTHVPLIAIPENTPFKDFKDVKHIAFLTNFSQRDLISFDLLAKLLQPYQDIRISLTHIAVKKSDQWDEIKLQGIKTYFSKQYPNLNLDYKLIDTSDMLKSLDEYIKDYGIQVLALTTSKRNIFARMFSPSISRKMLFHSDTPLFVLRG</sequence>
<dbReference type="InterPro" id="IPR006015">
    <property type="entry name" value="Universal_stress_UspA"/>
</dbReference>